<name>A0A556PDQ3_9BACI</name>
<keyword evidence="2" id="KW-1185">Reference proteome</keyword>
<evidence type="ECO:0000313" key="1">
    <source>
        <dbReference type="EMBL" id="TSJ62522.1"/>
    </source>
</evidence>
<sequence length="141" mass="16300">MSNDIFEVWQPISTSYEPPLNLIQITHYPNVEMIIDTNDNQQFKLSYSFHEVLAIRVTPEASRVDLSIPTQNAIQKYLGGSEKGPLTNFLFFKSNKSSFIDWYDTLPTLGSTDIHLEHHIYLMDQIIEIISENEPTVIQIR</sequence>
<dbReference type="OrthoDB" id="2883027at2"/>
<dbReference type="RefSeq" id="WP_144089195.1">
    <property type="nucleotide sequence ID" value="NZ_VMHE01000019.1"/>
</dbReference>
<accession>A0A556PDQ3</accession>
<comment type="caution">
    <text evidence="1">The sequence shown here is derived from an EMBL/GenBank/DDBJ whole genome shotgun (WGS) entry which is preliminary data.</text>
</comment>
<dbReference type="Proteomes" id="UP000316425">
    <property type="component" value="Unassembled WGS sequence"/>
</dbReference>
<reference evidence="1 2" key="1">
    <citation type="submission" date="2019-07" db="EMBL/GenBank/DDBJ databases">
        <title>Allobacillus sp. nov. SKP isolated from shrimp paste of Euphausiacea.</title>
        <authorList>
            <person name="Kanchanasin P."/>
            <person name="Tanasupawat S."/>
            <person name="Shi W."/>
            <person name="Wu L."/>
            <person name="Ma J."/>
        </authorList>
    </citation>
    <scope>NUCLEOTIDE SEQUENCE [LARGE SCALE GENOMIC DNA]</scope>
    <source>
        <strain evidence="1 2">SKP4-8</strain>
    </source>
</reference>
<organism evidence="1 2">
    <name type="scientific">Allobacillus salarius</name>
    <dbReference type="NCBI Taxonomy" id="1955272"/>
    <lineage>
        <taxon>Bacteria</taxon>
        <taxon>Bacillati</taxon>
        <taxon>Bacillota</taxon>
        <taxon>Bacilli</taxon>
        <taxon>Bacillales</taxon>
        <taxon>Bacillaceae</taxon>
        <taxon>Allobacillus</taxon>
    </lineage>
</organism>
<dbReference type="EMBL" id="VMHE01000019">
    <property type="protein sequence ID" value="TSJ62522.1"/>
    <property type="molecule type" value="Genomic_DNA"/>
</dbReference>
<protein>
    <submittedName>
        <fullName evidence="1">Uncharacterized protein</fullName>
    </submittedName>
</protein>
<proteinExistence type="predicted"/>
<gene>
    <name evidence="1" type="ORF">FPQ13_10050</name>
</gene>
<dbReference type="AlphaFoldDB" id="A0A556PDQ3"/>
<evidence type="ECO:0000313" key="2">
    <source>
        <dbReference type="Proteomes" id="UP000316425"/>
    </source>
</evidence>